<evidence type="ECO:0000313" key="2">
    <source>
        <dbReference type="Proteomes" id="UP001732700"/>
    </source>
</evidence>
<dbReference type="EnsemblPlants" id="AVESA.00010b.r2.7CG0715400.1">
    <property type="protein sequence ID" value="AVESA.00010b.r2.7CG0715400.1.CDS"/>
    <property type="gene ID" value="AVESA.00010b.r2.7CG0715400"/>
</dbReference>
<dbReference type="Proteomes" id="UP001732700">
    <property type="component" value="Chromosome 7C"/>
</dbReference>
<reference evidence="1" key="1">
    <citation type="submission" date="2021-05" db="EMBL/GenBank/DDBJ databases">
        <authorList>
            <person name="Scholz U."/>
            <person name="Mascher M."/>
            <person name="Fiebig A."/>
        </authorList>
    </citation>
    <scope>NUCLEOTIDE SEQUENCE [LARGE SCALE GENOMIC DNA]</scope>
</reference>
<sequence>MCLPSLAEPKKSLFGPLKTLGAWRGIADQIDNLKARIKQVKELKDSCKLNDVPSITTRPAPRYLIIIDDIWSTSAWDALKYAFPENSCSSRIIVTTRIVDVARSCCQPGRQDSVYEMQPLTDDHSKSLFFRRIFGSGNCCPEMLKEISSEILKKCGGLPLAIISISGLLANKQHVKEEWEMVKRSIGSALEKSQNLEGMSKILSLSYNSLPPKLKTCLLYLSVFPEDYEIERERIVRRWIAEGFISEERGQSRQEVAEKYFYELINKNMVQPVDISYDSKVRACRVHDIMLEILISKSAEDNFITVLGGGQMSLANRNCFIRRLSVQDVNHETVSALANEDLSHVRSLTISSGCIKHLPSLVEFEALRVLDFEDCNGWDFEDHECLDDYIMDGIEKLLQLKYLGLRGTQTSKIPLGIGMLGDLETLDLRETWVQELPAGINRLTKLEYLLAEGQVDMSIPSGIGKMRNLRVISGFTVNLSLADTVSDLGNLASLNELHLLWGHGGPDGYKSHEDMLLSSLCKLSSWKLKDLRIDMIDGSFGFLDSWSPSPSLVHICLVGGYYFTSVPKWIGPVLTSLASVDINLTELTVEGMHTLGELKTLLHLKLSLKPKPVDRVIIQGVGFPSLKEFVLYSFDGAYITFVKGAMPKLQNLTLFPIDLSLAQTYSFYLGIEHLPCLKKVIWFYNYGATSSQRKAAMAGIKNEAVAHPNHLTLLGGENNEENRNDEEKTKEDDGADENVKVSSSD</sequence>
<organism evidence="1 2">
    <name type="scientific">Avena sativa</name>
    <name type="common">Oat</name>
    <dbReference type="NCBI Taxonomy" id="4498"/>
    <lineage>
        <taxon>Eukaryota</taxon>
        <taxon>Viridiplantae</taxon>
        <taxon>Streptophyta</taxon>
        <taxon>Embryophyta</taxon>
        <taxon>Tracheophyta</taxon>
        <taxon>Spermatophyta</taxon>
        <taxon>Magnoliopsida</taxon>
        <taxon>Liliopsida</taxon>
        <taxon>Poales</taxon>
        <taxon>Poaceae</taxon>
        <taxon>BOP clade</taxon>
        <taxon>Pooideae</taxon>
        <taxon>Poodae</taxon>
        <taxon>Poeae</taxon>
        <taxon>Poeae Chloroplast Group 1 (Aveneae type)</taxon>
        <taxon>Aveninae</taxon>
        <taxon>Avena</taxon>
    </lineage>
</organism>
<proteinExistence type="predicted"/>
<reference evidence="1" key="2">
    <citation type="submission" date="2025-09" db="UniProtKB">
        <authorList>
            <consortium name="EnsemblPlants"/>
        </authorList>
    </citation>
    <scope>IDENTIFICATION</scope>
</reference>
<keyword evidence="2" id="KW-1185">Reference proteome</keyword>
<name>A0ACD6A8S4_AVESA</name>
<accession>A0ACD6A8S4</accession>
<protein>
    <submittedName>
        <fullName evidence="1">Uncharacterized protein</fullName>
    </submittedName>
</protein>
<evidence type="ECO:0000313" key="1">
    <source>
        <dbReference type="EnsemblPlants" id="AVESA.00010b.r2.7CG0715400.1.CDS"/>
    </source>
</evidence>